<dbReference type="SUPFAM" id="SSF47413">
    <property type="entry name" value="lambda repressor-like DNA-binding domains"/>
    <property type="match status" value="1"/>
</dbReference>
<dbReference type="PROSITE" id="PS50943">
    <property type="entry name" value="HTH_CROC1"/>
    <property type="match status" value="1"/>
</dbReference>
<dbReference type="RefSeq" id="WP_296937831.1">
    <property type="nucleotide sequence ID" value="NZ_LT599032.1"/>
</dbReference>
<dbReference type="InterPro" id="IPR001387">
    <property type="entry name" value="Cro/C1-type_HTH"/>
</dbReference>
<evidence type="ECO:0000259" key="1">
    <source>
        <dbReference type="PROSITE" id="PS50943"/>
    </source>
</evidence>
<proteinExistence type="predicted"/>
<dbReference type="EMBL" id="FLUM01000001">
    <property type="protein sequence ID" value="SBV90596.1"/>
    <property type="molecule type" value="Genomic_DNA"/>
</dbReference>
<name>A0A212ITQ9_9BACT</name>
<dbReference type="InterPro" id="IPR010982">
    <property type="entry name" value="Lambda_DNA-bd_dom_sf"/>
</dbReference>
<organism evidence="2">
    <name type="scientific">uncultured Dysgonomonas sp</name>
    <dbReference type="NCBI Taxonomy" id="206096"/>
    <lineage>
        <taxon>Bacteria</taxon>
        <taxon>Pseudomonadati</taxon>
        <taxon>Bacteroidota</taxon>
        <taxon>Bacteroidia</taxon>
        <taxon>Bacteroidales</taxon>
        <taxon>Dysgonomonadaceae</taxon>
        <taxon>Dysgonomonas</taxon>
        <taxon>environmental samples</taxon>
    </lineage>
</organism>
<dbReference type="CDD" id="cd00093">
    <property type="entry name" value="HTH_XRE"/>
    <property type="match status" value="1"/>
</dbReference>
<evidence type="ECO:0000313" key="2">
    <source>
        <dbReference type="EMBL" id="SBV90596.1"/>
    </source>
</evidence>
<accession>A0A212ITQ9</accession>
<dbReference type="GO" id="GO:0003677">
    <property type="term" value="F:DNA binding"/>
    <property type="evidence" value="ECO:0007669"/>
    <property type="project" value="InterPro"/>
</dbReference>
<gene>
    <name evidence="2" type="ORF">KL86DYS1_10116</name>
</gene>
<reference evidence="2" key="1">
    <citation type="submission" date="2016-04" db="EMBL/GenBank/DDBJ databases">
        <authorList>
            <person name="Evans L.H."/>
            <person name="Alamgir A."/>
            <person name="Owens N."/>
            <person name="Weber N.D."/>
            <person name="Virtaneva K."/>
            <person name="Barbian K."/>
            <person name="Babar A."/>
            <person name="Rosenke K."/>
        </authorList>
    </citation>
    <scope>NUCLEOTIDE SEQUENCE</scope>
    <source>
        <strain evidence="2">86-1</strain>
    </source>
</reference>
<feature type="domain" description="HTH cro/C1-type" evidence="1">
    <location>
        <begin position="12"/>
        <end position="37"/>
    </location>
</feature>
<dbReference type="Gene3D" id="1.10.260.40">
    <property type="entry name" value="lambda repressor-like DNA-binding domains"/>
    <property type="match status" value="1"/>
</dbReference>
<sequence length="81" mass="9044">MLRNTQTGRLRERGEATPSVEVAAKLAQVLGVSLDYLVGNTDVLLDKVVSIQKLPEEDKKCIMYSIDGLIQHAKTRQAYKK</sequence>
<protein>
    <recommendedName>
        <fullName evidence="1">HTH cro/C1-type domain-containing protein</fullName>
    </recommendedName>
</protein>
<dbReference type="Pfam" id="PF01381">
    <property type="entry name" value="HTH_3"/>
    <property type="match status" value="1"/>
</dbReference>
<dbReference type="AlphaFoldDB" id="A0A212ITQ9"/>